<dbReference type="EMBL" id="CAJNON010000657">
    <property type="protein sequence ID" value="CAF1347041.1"/>
    <property type="molecule type" value="Genomic_DNA"/>
</dbReference>
<sequence length="237" mass="27030">METYIRSQPNTPHPSTRNRAYQTTYQREYSILKQISNVDEGVPAGQRFLIGCPYQLSDPVGTTSYTNDYPQNNNVKREGPIRPNTPRANRPHIHPHFPHVSSRQPITLSPIMTDEIKQALKNQITSTYRTDYIGTPQAFPLPLAYNQSRSFWQNRAYRTSDNEQQNTGEYPVRSTTAPIGRYAHTRRTPADGIIPLTLAMWRKGSSETAYKKEFSGKAPSLLYMKTFVDSFAGPMNQ</sequence>
<evidence type="ECO:0000313" key="3">
    <source>
        <dbReference type="EMBL" id="CAF3507752.1"/>
    </source>
</evidence>
<dbReference type="AlphaFoldDB" id="A0A815H3K7"/>
<dbReference type="Proteomes" id="UP000663891">
    <property type="component" value="Unassembled WGS sequence"/>
</dbReference>
<organism evidence="2 4">
    <name type="scientific">Adineta steineri</name>
    <dbReference type="NCBI Taxonomy" id="433720"/>
    <lineage>
        <taxon>Eukaryota</taxon>
        <taxon>Metazoa</taxon>
        <taxon>Spiralia</taxon>
        <taxon>Gnathifera</taxon>
        <taxon>Rotifera</taxon>
        <taxon>Eurotatoria</taxon>
        <taxon>Bdelloidea</taxon>
        <taxon>Adinetida</taxon>
        <taxon>Adinetidae</taxon>
        <taxon>Adineta</taxon>
    </lineage>
</organism>
<dbReference type="OrthoDB" id="5984625at2759"/>
<name>A0A815H3K7_9BILA</name>
<dbReference type="Proteomes" id="UP000663881">
    <property type="component" value="Unassembled WGS sequence"/>
</dbReference>
<comment type="caution">
    <text evidence="2">The sequence shown here is derived from an EMBL/GenBank/DDBJ whole genome shotgun (WGS) entry which is preliminary data.</text>
</comment>
<proteinExistence type="predicted"/>
<feature type="compositionally biased region" description="Polar residues" evidence="1">
    <location>
        <begin position="62"/>
        <end position="74"/>
    </location>
</feature>
<feature type="region of interest" description="Disordered" evidence="1">
    <location>
        <begin position="62"/>
        <end position="103"/>
    </location>
</feature>
<protein>
    <submittedName>
        <fullName evidence="2">Uncharacterized protein</fullName>
    </submittedName>
</protein>
<evidence type="ECO:0000313" key="4">
    <source>
        <dbReference type="Proteomes" id="UP000663891"/>
    </source>
</evidence>
<gene>
    <name evidence="3" type="ORF">OKA104_LOCUS1863</name>
    <name evidence="2" type="ORF">VCS650_LOCUS33553</name>
</gene>
<accession>A0A815H3K7</accession>
<evidence type="ECO:0000256" key="1">
    <source>
        <dbReference type="SAM" id="MobiDB-lite"/>
    </source>
</evidence>
<reference evidence="2" key="1">
    <citation type="submission" date="2021-02" db="EMBL/GenBank/DDBJ databases">
        <authorList>
            <person name="Nowell W R."/>
        </authorList>
    </citation>
    <scope>NUCLEOTIDE SEQUENCE</scope>
</reference>
<feature type="region of interest" description="Disordered" evidence="1">
    <location>
        <begin position="1"/>
        <end position="20"/>
    </location>
</feature>
<dbReference type="EMBL" id="CAJOAY010000048">
    <property type="protein sequence ID" value="CAF3507752.1"/>
    <property type="molecule type" value="Genomic_DNA"/>
</dbReference>
<evidence type="ECO:0000313" key="2">
    <source>
        <dbReference type="EMBL" id="CAF1347041.1"/>
    </source>
</evidence>